<dbReference type="GO" id="GO:0071555">
    <property type="term" value="P:cell wall organization"/>
    <property type="evidence" value="ECO:0007669"/>
    <property type="project" value="UniProtKB-KW"/>
</dbReference>
<evidence type="ECO:0000256" key="7">
    <source>
        <dbReference type="ARBA" id="ARBA00022840"/>
    </source>
</evidence>
<dbReference type="HAMAP" id="MF_00208">
    <property type="entry name" value="MurE"/>
    <property type="match status" value="1"/>
</dbReference>
<dbReference type="PANTHER" id="PTHR23135:SF4">
    <property type="entry name" value="UDP-N-ACETYLMURAMOYL-L-ALANYL-D-GLUTAMATE--2,6-DIAMINOPIMELATE LIGASE MURE HOMOLOG, CHLOROPLASTIC"/>
    <property type="match status" value="1"/>
</dbReference>
<evidence type="ECO:0000256" key="3">
    <source>
        <dbReference type="ARBA" id="ARBA00022490"/>
    </source>
</evidence>
<feature type="binding site" evidence="12">
    <location>
        <position position="176"/>
    </location>
    <ligand>
        <name>UDP-N-acetyl-alpha-D-muramoyl-L-alanyl-D-glutamate</name>
        <dbReference type="ChEBI" id="CHEBI:83900"/>
    </ligand>
</feature>
<dbReference type="GO" id="GO:0005524">
    <property type="term" value="F:ATP binding"/>
    <property type="evidence" value="ECO:0007669"/>
    <property type="project" value="UniProtKB-UniRule"/>
</dbReference>
<name>A0A372LJB0_9BACI</name>
<feature type="domain" description="Mur ligase central" evidence="16">
    <location>
        <begin position="108"/>
        <end position="308"/>
    </location>
</feature>
<feature type="binding site" evidence="12">
    <location>
        <position position="184"/>
    </location>
    <ligand>
        <name>UDP-N-acetyl-alpha-D-muramoyl-L-alanyl-D-glutamate</name>
        <dbReference type="ChEBI" id="CHEBI:83900"/>
    </ligand>
</feature>
<dbReference type="InterPro" id="IPR000713">
    <property type="entry name" value="Mur_ligase_N"/>
</dbReference>
<dbReference type="Pfam" id="PF01225">
    <property type="entry name" value="Mur_ligase"/>
    <property type="match status" value="1"/>
</dbReference>
<dbReference type="InterPro" id="IPR013221">
    <property type="entry name" value="Mur_ligase_cen"/>
</dbReference>
<comment type="caution">
    <text evidence="12">Lacks conserved residue(s) required for the propagation of feature annotation.</text>
</comment>
<dbReference type="AlphaFoldDB" id="A0A372LJB0"/>
<dbReference type="InterPro" id="IPR036565">
    <property type="entry name" value="Mur-like_cat_sf"/>
</dbReference>
<dbReference type="NCBIfam" id="TIGR01085">
    <property type="entry name" value="murE"/>
    <property type="match status" value="1"/>
</dbReference>
<dbReference type="NCBIfam" id="NF001126">
    <property type="entry name" value="PRK00139.1-4"/>
    <property type="match status" value="1"/>
</dbReference>
<keyword evidence="3 12" id="KW-0963">Cytoplasm</keyword>
<dbReference type="SUPFAM" id="SSF53244">
    <property type="entry name" value="MurD-like peptide ligases, peptide-binding domain"/>
    <property type="match status" value="1"/>
</dbReference>
<dbReference type="InterPro" id="IPR018109">
    <property type="entry name" value="Folylpolyglutamate_synth_CS"/>
</dbReference>
<dbReference type="GO" id="GO:0008360">
    <property type="term" value="P:regulation of cell shape"/>
    <property type="evidence" value="ECO:0007669"/>
    <property type="project" value="UniProtKB-KW"/>
</dbReference>
<keyword evidence="7 12" id="KW-0067">ATP-binding</keyword>
<keyword evidence="18" id="KW-1185">Reference proteome</keyword>
<comment type="function">
    <text evidence="12">Catalyzes the addition of an amino acid to the nucleotide precursor UDP-N-acetylmuramoyl-L-alanyl-D-glutamate (UMAG) in the biosynthesis of bacterial cell-wall peptidoglycan.</text>
</comment>
<dbReference type="SUPFAM" id="SSF53623">
    <property type="entry name" value="MurD-like peptide ligases, catalytic domain"/>
    <property type="match status" value="1"/>
</dbReference>
<comment type="cofactor">
    <cofactor evidence="12">
        <name>Mg(2+)</name>
        <dbReference type="ChEBI" id="CHEBI:18420"/>
    </cofactor>
</comment>
<protein>
    <recommendedName>
        <fullName evidence="12">UDP-N-acetylmuramyl-tripeptide synthetase</fullName>
        <ecNumber evidence="12">6.3.2.-</ecNumber>
    </recommendedName>
    <alternativeName>
        <fullName evidence="12">UDP-MurNAc-tripeptide synthetase</fullName>
    </alternativeName>
</protein>
<reference evidence="17 18" key="1">
    <citation type="submission" date="2018-08" db="EMBL/GenBank/DDBJ databases">
        <title>Bacillus chawlae sp. nov., Bacillus glennii sp. nov., and Bacillus saganii sp. nov. Isolated from the Vehicle Assembly Building at Kennedy Space Center where the Viking Spacecraft were Assembled.</title>
        <authorList>
            <person name="Seuylemezian A."/>
            <person name="Vaishampayan P."/>
        </authorList>
    </citation>
    <scope>NUCLEOTIDE SEQUENCE [LARGE SCALE GENOMIC DNA]</scope>
    <source>
        <strain evidence="17 18">V44-8</strain>
    </source>
</reference>
<dbReference type="PROSITE" id="PS01011">
    <property type="entry name" value="FOLYLPOLYGLU_SYNT_1"/>
    <property type="match status" value="1"/>
</dbReference>
<feature type="modified residue" description="N6-carboxylysine" evidence="12">
    <location>
        <position position="216"/>
    </location>
</feature>
<dbReference type="PANTHER" id="PTHR23135">
    <property type="entry name" value="MUR LIGASE FAMILY MEMBER"/>
    <property type="match status" value="1"/>
</dbReference>
<comment type="caution">
    <text evidence="17">The sequence shown here is derived from an EMBL/GenBank/DDBJ whole genome shotgun (WGS) entry which is preliminary data.</text>
</comment>
<dbReference type="GO" id="GO:0051301">
    <property type="term" value="P:cell division"/>
    <property type="evidence" value="ECO:0007669"/>
    <property type="project" value="UniProtKB-KW"/>
</dbReference>
<comment type="pathway">
    <text evidence="1 12 13">Cell wall biogenesis; peptidoglycan biosynthesis.</text>
</comment>
<evidence type="ECO:0000256" key="13">
    <source>
        <dbReference type="RuleBase" id="RU004135"/>
    </source>
</evidence>
<proteinExistence type="inferred from homology"/>
<feature type="binding site" evidence="12">
    <location>
        <begin position="110"/>
        <end position="116"/>
    </location>
    <ligand>
        <name>ATP</name>
        <dbReference type="ChEBI" id="CHEBI:30616"/>
    </ligand>
</feature>
<evidence type="ECO:0000256" key="10">
    <source>
        <dbReference type="ARBA" id="ARBA00023306"/>
    </source>
</evidence>
<evidence type="ECO:0000259" key="16">
    <source>
        <dbReference type="Pfam" id="PF08245"/>
    </source>
</evidence>
<keyword evidence="8 12" id="KW-0133">Cell shape</keyword>
<keyword evidence="11 12" id="KW-0961">Cell wall biogenesis/degradation</keyword>
<accession>A0A372LJB0</accession>
<keyword evidence="10 12" id="KW-0131">Cell cycle</keyword>
<dbReference type="OrthoDB" id="9800958at2"/>
<evidence type="ECO:0000313" key="17">
    <source>
        <dbReference type="EMBL" id="RFU66550.1"/>
    </source>
</evidence>
<dbReference type="Pfam" id="PF08245">
    <property type="entry name" value="Mur_ligase_M"/>
    <property type="match status" value="1"/>
</dbReference>
<evidence type="ECO:0000256" key="9">
    <source>
        <dbReference type="ARBA" id="ARBA00022984"/>
    </source>
</evidence>
<keyword evidence="12" id="KW-0460">Magnesium</keyword>
<comment type="subcellular location">
    <subcellularLocation>
        <location evidence="12 13">Cytoplasm</location>
    </subcellularLocation>
</comment>
<evidence type="ECO:0000313" key="18">
    <source>
        <dbReference type="Proteomes" id="UP000262939"/>
    </source>
</evidence>
<dbReference type="GO" id="GO:0000287">
    <property type="term" value="F:magnesium ion binding"/>
    <property type="evidence" value="ECO:0007669"/>
    <property type="project" value="UniProtKB-UniRule"/>
</dbReference>
<dbReference type="Proteomes" id="UP000262939">
    <property type="component" value="Unassembled WGS sequence"/>
</dbReference>
<feature type="binding site" evidence="12">
    <location>
        <begin position="152"/>
        <end position="153"/>
    </location>
    <ligand>
        <name>UDP-N-acetyl-alpha-D-muramoyl-L-alanyl-D-glutamate</name>
        <dbReference type="ChEBI" id="CHEBI:83900"/>
    </ligand>
</feature>
<evidence type="ECO:0000256" key="6">
    <source>
        <dbReference type="ARBA" id="ARBA00022741"/>
    </source>
</evidence>
<dbReference type="RefSeq" id="WP_117320512.1">
    <property type="nucleotide sequence ID" value="NZ_QVTD01000001.1"/>
</dbReference>
<evidence type="ECO:0000256" key="8">
    <source>
        <dbReference type="ARBA" id="ARBA00022960"/>
    </source>
</evidence>
<keyword evidence="9 12" id="KW-0573">Peptidoglycan synthesis</keyword>
<evidence type="ECO:0000259" key="14">
    <source>
        <dbReference type="Pfam" id="PF01225"/>
    </source>
</evidence>
<dbReference type="Pfam" id="PF02875">
    <property type="entry name" value="Mur_ligase_C"/>
    <property type="match status" value="1"/>
</dbReference>
<feature type="binding site" evidence="12">
    <location>
        <position position="32"/>
    </location>
    <ligand>
        <name>UDP-N-acetyl-alpha-D-muramoyl-L-alanyl-D-glutamate</name>
        <dbReference type="ChEBI" id="CHEBI:83900"/>
    </ligand>
</feature>
<evidence type="ECO:0000256" key="4">
    <source>
        <dbReference type="ARBA" id="ARBA00022598"/>
    </source>
</evidence>
<feature type="domain" description="Mur ligase N-terminal catalytic" evidence="14">
    <location>
        <begin position="25"/>
        <end position="90"/>
    </location>
</feature>
<evidence type="ECO:0000259" key="15">
    <source>
        <dbReference type="Pfam" id="PF02875"/>
    </source>
</evidence>
<dbReference type="Gene3D" id="3.40.1390.10">
    <property type="entry name" value="MurE/MurF, N-terminal domain"/>
    <property type="match status" value="1"/>
</dbReference>
<feature type="domain" description="Mur ligase C-terminal" evidence="15">
    <location>
        <begin position="330"/>
        <end position="458"/>
    </location>
</feature>
<gene>
    <name evidence="12" type="primary">murE</name>
    <name evidence="17" type="ORF">D0466_00015</name>
</gene>
<dbReference type="InterPro" id="IPR004101">
    <property type="entry name" value="Mur_ligase_C"/>
</dbReference>
<dbReference type="EC" id="6.3.2.-" evidence="12"/>
<keyword evidence="4 12" id="KW-0436">Ligase</keyword>
<dbReference type="GO" id="GO:0004326">
    <property type="term" value="F:tetrahydrofolylpolyglutamate synthase activity"/>
    <property type="evidence" value="ECO:0007669"/>
    <property type="project" value="InterPro"/>
</dbReference>
<sequence>MKLSQLIAAIKEIAVQIPSIPEIHATGIETNSQKMQEGYIFVAIPGFVHDGHDFIGHAIQRGAAAIVGEKNENLSVPYIRVTDSRAAAAKLAGAFYENPAKKHKLIGITGTNGKTTISYMLRHILAEAGLSCSLLGTVAYIINGENKKSSHTTPDAIQLQKLLAESEDEYIIMEVSSHSLDQSRVEGIEFDLGIFTNLCHDHLDYHHTMENYFQIKASLFLKHLKRDGRAVINQLDEWGVRLTNLLHMEQKKIFTVGKSSHNNMRIGRMNTSEKSIITLNEDGKKHIVHLSFPGLHNGYNAALAFAAAKLIGIPEEKIIRALERFDGVPGRFEMYAHPAGATFVIDYAHTQDAVEYCLNTARHFGAKHISHIYGFRGGRDPSKRKHIVEASAGMSDSFILTFDDLNGVNGDSMATELEQLAIQYGNGKGKVVSDRTVAISEAWENAQAGDWVFITGKGPELYKEMFSFPAHSDREMIETLLQDNIYSLHDAGTELY</sequence>
<evidence type="ECO:0000256" key="2">
    <source>
        <dbReference type="ARBA" id="ARBA00005898"/>
    </source>
</evidence>
<evidence type="ECO:0000256" key="12">
    <source>
        <dbReference type="HAMAP-Rule" id="MF_00208"/>
    </source>
</evidence>
<evidence type="ECO:0000256" key="1">
    <source>
        <dbReference type="ARBA" id="ARBA00004752"/>
    </source>
</evidence>
<dbReference type="GO" id="GO:0009252">
    <property type="term" value="P:peptidoglycan biosynthetic process"/>
    <property type="evidence" value="ECO:0007669"/>
    <property type="project" value="UniProtKB-UniRule"/>
</dbReference>
<keyword evidence="5 12" id="KW-0132">Cell division</keyword>
<comment type="PTM">
    <text evidence="12">Carboxylation is probably crucial for Mg(2+) binding and, consequently, for the gamma-phosphate positioning of ATP.</text>
</comment>
<keyword evidence="6 12" id="KW-0547">Nucleotide-binding</keyword>
<organism evidence="17 18">
    <name type="scientific">Peribacillus glennii</name>
    <dbReference type="NCBI Taxonomy" id="2303991"/>
    <lineage>
        <taxon>Bacteria</taxon>
        <taxon>Bacillati</taxon>
        <taxon>Bacillota</taxon>
        <taxon>Bacilli</taxon>
        <taxon>Bacillales</taxon>
        <taxon>Bacillaceae</taxon>
        <taxon>Peribacillus</taxon>
    </lineage>
</organism>
<dbReference type="Gene3D" id="3.40.1190.10">
    <property type="entry name" value="Mur-like, catalytic domain"/>
    <property type="match status" value="1"/>
</dbReference>
<evidence type="ECO:0000256" key="5">
    <source>
        <dbReference type="ARBA" id="ARBA00022618"/>
    </source>
</evidence>
<dbReference type="InterPro" id="IPR035911">
    <property type="entry name" value="MurE/MurF_N"/>
</dbReference>
<dbReference type="InterPro" id="IPR005761">
    <property type="entry name" value="UDP-N-AcMur-Glu-dNH2Pim_ligase"/>
</dbReference>
<dbReference type="UniPathway" id="UPA00219"/>
<dbReference type="Gene3D" id="3.90.190.20">
    <property type="entry name" value="Mur ligase, C-terminal domain"/>
    <property type="match status" value="1"/>
</dbReference>
<dbReference type="SUPFAM" id="SSF63418">
    <property type="entry name" value="MurE/MurF N-terminal domain"/>
    <property type="match status" value="1"/>
</dbReference>
<dbReference type="GO" id="GO:0005737">
    <property type="term" value="C:cytoplasm"/>
    <property type="evidence" value="ECO:0007669"/>
    <property type="project" value="UniProtKB-SubCell"/>
</dbReference>
<dbReference type="EMBL" id="QVTD01000001">
    <property type="protein sequence ID" value="RFU66550.1"/>
    <property type="molecule type" value="Genomic_DNA"/>
</dbReference>
<feature type="binding site" evidence="12">
    <location>
        <position position="182"/>
    </location>
    <ligand>
        <name>UDP-N-acetyl-alpha-D-muramoyl-L-alanyl-D-glutamate</name>
        <dbReference type="ChEBI" id="CHEBI:83900"/>
    </ligand>
</feature>
<dbReference type="InterPro" id="IPR036615">
    <property type="entry name" value="Mur_ligase_C_dom_sf"/>
</dbReference>
<evidence type="ECO:0000256" key="11">
    <source>
        <dbReference type="ARBA" id="ARBA00023316"/>
    </source>
</evidence>
<comment type="similarity">
    <text evidence="2 12">Belongs to the MurCDEF family. MurE subfamily.</text>
</comment>